<gene>
    <name evidence="2" type="ORF">OJAV_G00234460</name>
</gene>
<evidence type="ECO:0000313" key="3">
    <source>
        <dbReference type="Proteomes" id="UP000283210"/>
    </source>
</evidence>
<proteinExistence type="predicted"/>
<reference evidence="2 3" key="1">
    <citation type="submission" date="2018-11" db="EMBL/GenBank/DDBJ databases">
        <authorList>
            <person name="Lopez-Roques C."/>
            <person name="Donnadieu C."/>
            <person name="Bouchez O."/>
            <person name="Klopp C."/>
            <person name="Cabau C."/>
            <person name="Zahm M."/>
        </authorList>
    </citation>
    <scope>NUCLEOTIDE SEQUENCE [LARGE SCALE GENOMIC DNA]</scope>
    <source>
        <strain evidence="2">RS831</strain>
        <tissue evidence="2">Whole body</tissue>
    </source>
</reference>
<feature type="compositionally biased region" description="Basic and acidic residues" evidence="1">
    <location>
        <begin position="38"/>
        <end position="48"/>
    </location>
</feature>
<organism evidence="2 3">
    <name type="scientific">Oryzias javanicus</name>
    <name type="common">Javanese ricefish</name>
    <name type="synonym">Aplocheilus javanicus</name>
    <dbReference type="NCBI Taxonomy" id="123683"/>
    <lineage>
        <taxon>Eukaryota</taxon>
        <taxon>Metazoa</taxon>
        <taxon>Chordata</taxon>
        <taxon>Craniata</taxon>
        <taxon>Vertebrata</taxon>
        <taxon>Euteleostomi</taxon>
        <taxon>Actinopterygii</taxon>
        <taxon>Neopterygii</taxon>
        <taxon>Teleostei</taxon>
        <taxon>Neoteleostei</taxon>
        <taxon>Acanthomorphata</taxon>
        <taxon>Ovalentaria</taxon>
        <taxon>Atherinomorphae</taxon>
        <taxon>Beloniformes</taxon>
        <taxon>Adrianichthyidae</taxon>
        <taxon>Oryziinae</taxon>
        <taxon>Oryzias</taxon>
    </lineage>
</organism>
<name>A0A3S2PMD0_ORYJA</name>
<feature type="region of interest" description="Disordered" evidence="1">
    <location>
        <begin position="38"/>
        <end position="65"/>
    </location>
</feature>
<evidence type="ECO:0000313" key="2">
    <source>
        <dbReference type="EMBL" id="RVE55612.1"/>
    </source>
</evidence>
<dbReference type="Proteomes" id="UP000283210">
    <property type="component" value="Unassembled WGS sequence"/>
</dbReference>
<evidence type="ECO:0000256" key="1">
    <source>
        <dbReference type="SAM" id="MobiDB-lite"/>
    </source>
</evidence>
<protein>
    <submittedName>
        <fullName evidence="2">Uncharacterized protein</fullName>
    </submittedName>
</protein>
<dbReference type="EMBL" id="ML136649">
    <property type="protein sequence ID" value="RVE55612.1"/>
    <property type="molecule type" value="Genomic_DNA"/>
</dbReference>
<sequence>MEIWRFSVGQRSPYCISPAGRRFEQQLVRLRHSIGSGRREFQAARSNEEREEEEEQEREQGPGTWIRIGTALGLSEGILEARARRDGIRTPGGPTPSGL</sequence>
<reference evidence="2 3" key="2">
    <citation type="submission" date="2019-01" db="EMBL/GenBank/DDBJ databases">
        <title>A chromosome length genome reference of the Java medaka (oryzias javanicus).</title>
        <authorList>
            <person name="Herpin A."/>
            <person name="Takehana Y."/>
            <person name="Naruse K."/>
            <person name="Ansai S."/>
            <person name="Kawaguchi M."/>
        </authorList>
    </citation>
    <scope>NUCLEOTIDE SEQUENCE [LARGE SCALE GENOMIC DNA]</scope>
    <source>
        <strain evidence="2">RS831</strain>
        <tissue evidence="2">Whole body</tissue>
    </source>
</reference>
<keyword evidence="3" id="KW-1185">Reference proteome</keyword>
<dbReference type="AlphaFoldDB" id="A0A3S2PMD0"/>
<accession>A0A3S2PMD0</accession>